<evidence type="ECO:0000313" key="8">
    <source>
        <dbReference type="EMBL" id="BBH86731.1"/>
    </source>
</evidence>
<dbReference type="EMBL" id="AP019376">
    <property type="protein sequence ID" value="BBH86731.1"/>
    <property type="molecule type" value="Genomic_DNA"/>
</dbReference>
<dbReference type="AlphaFoldDB" id="A0A455SHC6"/>
<organism evidence="8">
    <name type="scientific">Thermosporothrix sp. COM3</name>
    <dbReference type="NCBI Taxonomy" id="2490863"/>
    <lineage>
        <taxon>Bacteria</taxon>
        <taxon>Bacillati</taxon>
        <taxon>Chloroflexota</taxon>
        <taxon>Ktedonobacteria</taxon>
        <taxon>Ktedonobacterales</taxon>
        <taxon>Thermosporotrichaceae</taxon>
        <taxon>Thermosporothrix</taxon>
    </lineage>
</organism>
<name>A0A455SHC6_9CHLR</name>
<proteinExistence type="inferred from homology"/>
<keyword evidence="3" id="KW-1003">Cell membrane</keyword>
<dbReference type="GO" id="GO:0005886">
    <property type="term" value="C:plasma membrane"/>
    <property type="evidence" value="ECO:0007669"/>
    <property type="project" value="UniProtKB-SubCell"/>
</dbReference>
<dbReference type="PANTHER" id="PTHR33452:SF1">
    <property type="entry name" value="INNER MEMBRANE PROTEIN YPHA-RELATED"/>
    <property type="match status" value="1"/>
</dbReference>
<sequence>MKIFQTNSNPTFNVSTLLLRLALAIVIFPHGAQKMLGWFGGGGVGGTLQFFGMLGIPAILGILVILGEFLGSLGVLTGLLTRVAAFGIACAQLGAIFFIHAHNGFFMNWSGKQAGEGIEFFLLTVGISLALMIMGAGGWSLDALVSGLRKKK</sequence>
<dbReference type="InterPro" id="IPR032808">
    <property type="entry name" value="DoxX"/>
</dbReference>
<evidence type="ECO:0000256" key="2">
    <source>
        <dbReference type="ARBA" id="ARBA00006679"/>
    </source>
</evidence>
<comment type="similarity">
    <text evidence="2">Belongs to the DoxX family.</text>
</comment>
<dbReference type="PANTHER" id="PTHR33452">
    <property type="entry name" value="OXIDOREDUCTASE CATD-RELATED"/>
    <property type="match status" value="1"/>
</dbReference>
<dbReference type="InterPro" id="IPR051907">
    <property type="entry name" value="DoxX-like_oxidoreductase"/>
</dbReference>
<comment type="subcellular location">
    <subcellularLocation>
        <location evidence="1">Cell membrane</location>
        <topology evidence="1">Multi-pass membrane protein</topology>
    </subcellularLocation>
</comment>
<keyword evidence="5 7" id="KW-1133">Transmembrane helix</keyword>
<evidence type="ECO:0000256" key="3">
    <source>
        <dbReference type="ARBA" id="ARBA00022475"/>
    </source>
</evidence>
<gene>
    <name evidence="8" type="ORF">KTC_14820</name>
</gene>
<feature type="transmembrane region" description="Helical" evidence="7">
    <location>
        <begin position="83"/>
        <end position="101"/>
    </location>
</feature>
<evidence type="ECO:0000256" key="6">
    <source>
        <dbReference type="ARBA" id="ARBA00023136"/>
    </source>
</evidence>
<evidence type="ECO:0000256" key="5">
    <source>
        <dbReference type="ARBA" id="ARBA00022989"/>
    </source>
</evidence>
<evidence type="ECO:0000256" key="1">
    <source>
        <dbReference type="ARBA" id="ARBA00004651"/>
    </source>
</evidence>
<evidence type="ECO:0000256" key="4">
    <source>
        <dbReference type="ARBA" id="ARBA00022692"/>
    </source>
</evidence>
<evidence type="ECO:0008006" key="9">
    <source>
        <dbReference type="Google" id="ProtNLM"/>
    </source>
</evidence>
<feature type="transmembrane region" description="Helical" evidence="7">
    <location>
        <begin position="121"/>
        <end position="145"/>
    </location>
</feature>
<reference evidence="8" key="1">
    <citation type="submission" date="2018-12" db="EMBL/GenBank/DDBJ databases">
        <title>Novel natural products biosynthetic potential of the class Ktedonobacteria.</title>
        <authorList>
            <person name="Zheng Y."/>
            <person name="Saitou A."/>
            <person name="Wang C.M."/>
            <person name="Toyoda A."/>
            <person name="Minakuchi Y."/>
            <person name="Sekiguchi Y."/>
            <person name="Ueda K."/>
            <person name="Takano H."/>
            <person name="Sakai Y."/>
            <person name="Yokota A."/>
            <person name="Yabe S."/>
        </authorList>
    </citation>
    <scope>NUCLEOTIDE SEQUENCE</scope>
    <source>
        <strain evidence="8">COM3</strain>
    </source>
</reference>
<keyword evidence="6 7" id="KW-0472">Membrane</keyword>
<accession>A0A455SHC6</accession>
<dbReference type="Pfam" id="PF07681">
    <property type="entry name" value="DoxX"/>
    <property type="match status" value="1"/>
</dbReference>
<keyword evidence="4 7" id="KW-0812">Transmembrane</keyword>
<feature type="transmembrane region" description="Helical" evidence="7">
    <location>
        <begin position="12"/>
        <end position="30"/>
    </location>
</feature>
<protein>
    <recommendedName>
        <fullName evidence="9">DoxX family protein</fullName>
    </recommendedName>
</protein>
<evidence type="ECO:0000256" key="7">
    <source>
        <dbReference type="SAM" id="Phobius"/>
    </source>
</evidence>
<feature type="transmembrane region" description="Helical" evidence="7">
    <location>
        <begin position="50"/>
        <end position="71"/>
    </location>
</feature>